<sequence>MSKTRPAYIVRNFKDAGTEQRFSKGEVKPIAVGQFDDWKLAGLVREPNADELKAARLENSAEAKPA</sequence>
<evidence type="ECO:0008006" key="5">
    <source>
        <dbReference type="Google" id="ProtNLM"/>
    </source>
</evidence>
<dbReference type="GeneID" id="44132041"/>
<name>A0A1L6J8V5_9SPHN</name>
<organism evidence="1 3">
    <name type="scientific">Sphingomonas koreensis</name>
    <dbReference type="NCBI Taxonomy" id="93064"/>
    <lineage>
        <taxon>Bacteria</taxon>
        <taxon>Pseudomonadati</taxon>
        <taxon>Pseudomonadota</taxon>
        <taxon>Alphaproteobacteria</taxon>
        <taxon>Sphingomonadales</taxon>
        <taxon>Sphingomonadaceae</taxon>
        <taxon>Sphingomonas</taxon>
    </lineage>
</organism>
<accession>A0A1L6J8V5</accession>
<reference evidence="1" key="1">
    <citation type="submission" date="2016-12" db="EMBL/GenBank/DDBJ databases">
        <title>Whole genome sequencing of Sphingomonas koreensis.</title>
        <authorList>
            <person name="Conlan S."/>
            <person name="Thomas P.J."/>
            <person name="Mullikin J."/>
            <person name="Palmore T.N."/>
            <person name="Frank K.M."/>
            <person name="Segre J.A."/>
        </authorList>
    </citation>
    <scope>NUCLEOTIDE SEQUENCE</scope>
    <source>
        <strain evidence="1">ABOJV</strain>
    </source>
</reference>
<evidence type="ECO:0000313" key="3">
    <source>
        <dbReference type="Proteomes" id="UP000185161"/>
    </source>
</evidence>
<protein>
    <recommendedName>
        <fullName evidence="5">DUF2635 domain-containing protein</fullName>
    </recommendedName>
</protein>
<dbReference type="KEGG" id="skr:BRX40_05655"/>
<dbReference type="EMBL" id="CP018820">
    <property type="protein sequence ID" value="APR51990.1"/>
    <property type="molecule type" value="Genomic_DNA"/>
</dbReference>
<dbReference type="OrthoDB" id="7586251at2"/>
<evidence type="ECO:0000313" key="4">
    <source>
        <dbReference type="Proteomes" id="UP000286681"/>
    </source>
</evidence>
<evidence type="ECO:0000313" key="2">
    <source>
        <dbReference type="EMBL" id="RSV07978.1"/>
    </source>
</evidence>
<reference evidence="2 4" key="3">
    <citation type="submission" date="2018-07" db="EMBL/GenBank/DDBJ databases">
        <title>Genomic and Epidemiologic Investigation of an Indolent Hospital Outbreak.</title>
        <authorList>
            <person name="Johnson R.C."/>
            <person name="Deming C."/>
            <person name="Conlan S."/>
            <person name="Zellmer C.J."/>
            <person name="Michelin A.V."/>
            <person name="Lee-Lin S."/>
            <person name="Thomas P.J."/>
            <person name="Park M."/>
            <person name="Weingarten R.A."/>
            <person name="Less J."/>
            <person name="Dekker J.P."/>
            <person name="Frank K.M."/>
            <person name="Musser K.A."/>
            <person name="Mcquiston J.R."/>
            <person name="Henderson D.K."/>
            <person name="Lau A.F."/>
            <person name="Palmore T.N."/>
            <person name="Segre J.A."/>
        </authorList>
    </citation>
    <scope>NUCLEOTIDE SEQUENCE [LARGE SCALE GENOMIC DNA]</scope>
    <source>
        <strain evidence="2 4">SK-NIH.Env10_0317</strain>
    </source>
</reference>
<keyword evidence="3" id="KW-1185">Reference proteome</keyword>
<proteinExistence type="predicted"/>
<evidence type="ECO:0000313" key="1">
    <source>
        <dbReference type="EMBL" id="APR51990.1"/>
    </source>
</evidence>
<dbReference type="RefSeq" id="WP_075150961.1">
    <property type="nucleotide sequence ID" value="NZ_CP018820.1"/>
</dbReference>
<gene>
    <name evidence="1" type="ORF">BRX40_05655</name>
    <name evidence="2" type="ORF">CA257_00355</name>
</gene>
<dbReference type="STRING" id="93064.BRX40_05655"/>
<dbReference type="Proteomes" id="UP000286681">
    <property type="component" value="Unassembled WGS sequence"/>
</dbReference>
<dbReference type="Proteomes" id="UP000185161">
    <property type="component" value="Chromosome"/>
</dbReference>
<dbReference type="EMBL" id="QQWO01000001">
    <property type="protein sequence ID" value="RSV07978.1"/>
    <property type="molecule type" value="Genomic_DNA"/>
</dbReference>
<reference evidence="3" key="2">
    <citation type="submission" date="2016-12" db="EMBL/GenBank/DDBJ databases">
        <title>Whole genome sequencing of Sphingomonas sp. ABOJV.</title>
        <authorList>
            <person name="Conlan S."/>
            <person name="Thomas P.J."/>
            <person name="Mullikin J."/>
            <person name="Palmore T.N."/>
            <person name="Frank K.M."/>
            <person name="Segre J.A."/>
        </authorList>
    </citation>
    <scope>NUCLEOTIDE SEQUENCE [LARGE SCALE GENOMIC DNA]</scope>
    <source>
        <strain evidence="3">ABOJV</strain>
    </source>
</reference>
<dbReference type="AlphaFoldDB" id="A0A1L6J8V5"/>